<evidence type="ECO:0000256" key="2">
    <source>
        <dbReference type="ARBA" id="ARBA00022723"/>
    </source>
</evidence>
<dbReference type="PANTHER" id="PTHR42796">
    <property type="entry name" value="FUMARYLACETOACETATE HYDROLASE DOMAIN-CONTAINING PROTEIN 2A-RELATED"/>
    <property type="match status" value="1"/>
</dbReference>
<dbReference type="InterPro" id="IPR051121">
    <property type="entry name" value="FAH"/>
</dbReference>
<dbReference type="RefSeq" id="WP_312868271.1">
    <property type="nucleotide sequence ID" value="NZ_WMBA01000034.1"/>
</dbReference>
<evidence type="ECO:0000313" key="5">
    <source>
        <dbReference type="Proteomes" id="UP000440096"/>
    </source>
</evidence>
<dbReference type="EMBL" id="WMBA01000034">
    <property type="protein sequence ID" value="MTD56453.1"/>
    <property type="molecule type" value="Genomic_DNA"/>
</dbReference>
<name>A0A6N7Z3G1_9PSEU</name>
<dbReference type="InterPro" id="IPR036663">
    <property type="entry name" value="Fumarylacetoacetase_C_sf"/>
</dbReference>
<dbReference type="Pfam" id="PF01557">
    <property type="entry name" value="FAA_hydrolase"/>
    <property type="match status" value="1"/>
</dbReference>
<accession>A0A6N7Z3G1</accession>
<evidence type="ECO:0000259" key="3">
    <source>
        <dbReference type="Pfam" id="PF01557"/>
    </source>
</evidence>
<dbReference type="GO" id="GO:0044281">
    <property type="term" value="P:small molecule metabolic process"/>
    <property type="evidence" value="ECO:0007669"/>
    <property type="project" value="UniProtKB-ARBA"/>
</dbReference>
<comment type="similarity">
    <text evidence="1">Belongs to the FAH family.</text>
</comment>
<dbReference type="Gene3D" id="3.90.850.10">
    <property type="entry name" value="Fumarylacetoacetase-like, C-terminal domain"/>
    <property type="match status" value="1"/>
</dbReference>
<dbReference type="GO" id="GO:0046872">
    <property type="term" value="F:metal ion binding"/>
    <property type="evidence" value="ECO:0007669"/>
    <property type="project" value="UniProtKB-KW"/>
</dbReference>
<feature type="domain" description="Fumarylacetoacetase-like C-terminal" evidence="3">
    <location>
        <begin position="76"/>
        <end position="280"/>
    </location>
</feature>
<keyword evidence="5" id="KW-1185">Reference proteome</keyword>
<dbReference type="SUPFAM" id="SSF56529">
    <property type="entry name" value="FAH"/>
    <property type="match status" value="1"/>
</dbReference>
<sequence>MRVATVQGRLGLQGPTGFVDVASASGGRFQPDPQAVFDVWEEFTDWAHTYLGESDTPPALPGDLELGPPVPRPRQVFAIGLNYAEHVGESGLAQPDSPAVFTKFPTCLAGPAESVRLPSESVDWEVELVVAIGRRGERVSEEKAWEHVAGVTVGQDLSERAVQLAGPAPQFSLGKSYPGFGPTGPVLVTPDELTDPDDLELGCRIENGETLQLGRTGELIFGVPELIARLSAVCPLLPGDLIFTGTPSGVGMARKPPMFLKPGDVLVSWIDQIGELRNPLVAADAG</sequence>
<dbReference type="InterPro" id="IPR011234">
    <property type="entry name" value="Fumarylacetoacetase-like_C"/>
</dbReference>
<dbReference type="AlphaFoldDB" id="A0A6N7Z3G1"/>
<reference evidence="4 5" key="1">
    <citation type="submission" date="2019-11" db="EMBL/GenBank/DDBJ databases">
        <title>Draft genome of Amycolatopsis RM579.</title>
        <authorList>
            <person name="Duangmal K."/>
            <person name="Mingma R."/>
        </authorList>
    </citation>
    <scope>NUCLEOTIDE SEQUENCE [LARGE SCALE GENOMIC DNA]</scope>
    <source>
        <strain evidence="4 5">RM579</strain>
    </source>
</reference>
<dbReference type="PANTHER" id="PTHR42796:SF4">
    <property type="entry name" value="FUMARYLACETOACETATE HYDROLASE DOMAIN-CONTAINING PROTEIN 2A"/>
    <property type="match status" value="1"/>
</dbReference>
<keyword evidence="4" id="KW-0378">Hydrolase</keyword>
<gene>
    <name evidence="4" type="ORF">GKO32_21100</name>
</gene>
<protein>
    <submittedName>
        <fullName evidence="4">Fumarylacetoacetate hydrolase</fullName>
    </submittedName>
</protein>
<keyword evidence="2" id="KW-0479">Metal-binding</keyword>
<evidence type="ECO:0000256" key="1">
    <source>
        <dbReference type="ARBA" id="ARBA00010211"/>
    </source>
</evidence>
<comment type="caution">
    <text evidence="4">The sequence shown here is derived from an EMBL/GenBank/DDBJ whole genome shotgun (WGS) entry which is preliminary data.</text>
</comment>
<organism evidence="4 5">
    <name type="scientific">Amycolatopsis pithecellobii</name>
    <dbReference type="NCBI Taxonomy" id="664692"/>
    <lineage>
        <taxon>Bacteria</taxon>
        <taxon>Bacillati</taxon>
        <taxon>Actinomycetota</taxon>
        <taxon>Actinomycetes</taxon>
        <taxon>Pseudonocardiales</taxon>
        <taxon>Pseudonocardiaceae</taxon>
        <taxon>Amycolatopsis</taxon>
    </lineage>
</organism>
<dbReference type="GO" id="GO:0016787">
    <property type="term" value="F:hydrolase activity"/>
    <property type="evidence" value="ECO:0007669"/>
    <property type="project" value="UniProtKB-KW"/>
</dbReference>
<dbReference type="Proteomes" id="UP000440096">
    <property type="component" value="Unassembled WGS sequence"/>
</dbReference>
<proteinExistence type="inferred from homology"/>
<evidence type="ECO:0000313" key="4">
    <source>
        <dbReference type="EMBL" id="MTD56453.1"/>
    </source>
</evidence>